<sequence>MQPPTSSFLETARKARYLGEPTTRNRLTALSTPAAKALARSREKKEAFLRYLTPQETQTYQNNKNNKKRLALKDLRGTSKRLIDNNPEIEMAEEASTPCPNRQLEEPPRPTHTRTRSNFSPFIGAVPRYPTVGKTPKATSIKEALEIARNL</sequence>
<name>R0KNM9_EXST2</name>
<accession>R0KNM9</accession>
<reference evidence="2 3" key="1">
    <citation type="journal article" date="2012" name="PLoS Pathog.">
        <title>Diverse lifestyles and strategies of plant pathogenesis encoded in the genomes of eighteen Dothideomycetes fungi.</title>
        <authorList>
            <person name="Ohm R.A."/>
            <person name="Feau N."/>
            <person name="Henrissat B."/>
            <person name="Schoch C.L."/>
            <person name="Horwitz B.A."/>
            <person name="Barry K.W."/>
            <person name="Condon B.J."/>
            <person name="Copeland A.C."/>
            <person name="Dhillon B."/>
            <person name="Glaser F."/>
            <person name="Hesse C.N."/>
            <person name="Kosti I."/>
            <person name="LaButti K."/>
            <person name="Lindquist E.A."/>
            <person name="Lucas S."/>
            <person name="Salamov A.A."/>
            <person name="Bradshaw R.E."/>
            <person name="Ciuffetti L."/>
            <person name="Hamelin R.C."/>
            <person name="Kema G.H.J."/>
            <person name="Lawrence C."/>
            <person name="Scott J.A."/>
            <person name="Spatafora J.W."/>
            <person name="Turgeon B.G."/>
            <person name="de Wit P.J.G.M."/>
            <person name="Zhong S."/>
            <person name="Goodwin S.B."/>
            <person name="Grigoriev I.V."/>
        </authorList>
    </citation>
    <scope>NUCLEOTIDE SEQUENCE [LARGE SCALE GENOMIC DNA]</scope>
    <source>
        <strain evidence="3">28A</strain>
    </source>
</reference>
<dbReference type="GeneID" id="19401016"/>
<organism evidence="2 3">
    <name type="scientific">Exserohilum turcicum (strain 28A)</name>
    <name type="common">Northern leaf blight fungus</name>
    <name type="synonym">Setosphaeria turcica</name>
    <dbReference type="NCBI Taxonomy" id="671987"/>
    <lineage>
        <taxon>Eukaryota</taxon>
        <taxon>Fungi</taxon>
        <taxon>Dikarya</taxon>
        <taxon>Ascomycota</taxon>
        <taxon>Pezizomycotina</taxon>
        <taxon>Dothideomycetes</taxon>
        <taxon>Pleosporomycetidae</taxon>
        <taxon>Pleosporales</taxon>
        <taxon>Pleosporineae</taxon>
        <taxon>Pleosporaceae</taxon>
        <taxon>Exserohilum</taxon>
    </lineage>
</organism>
<evidence type="ECO:0000313" key="3">
    <source>
        <dbReference type="Proteomes" id="UP000016935"/>
    </source>
</evidence>
<dbReference type="HOGENOM" id="CLU_1735908_0_0_1"/>
<dbReference type="STRING" id="671987.R0KNM9"/>
<keyword evidence="3" id="KW-1185">Reference proteome</keyword>
<feature type="region of interest" description="Disordered" evidence="1">
    <location>
        <begin position="92"/>
        <end position="122"/>
    </location>
</feature>
<gene>
    <name evidence="2" type="ORF">SETTUDRAFT_169904</name>
</gene>
<protein>
    <submittedName>
        <fullName evidence="2">Uncharacterized protein</fullName>
    </submittedName>
</protein>
<feature type="non-terminal residue" evidence="2">
    <location>
        <position position="151"/>
    </location>
</feature>
<dbReference type="EMBL" id="KB908514">
    <property type="protein sequence ID" value="EOA89517.1"/>
    <property type="molecule type" value="Genomic_DNA"/>
</dbReference>
<proteinExistence type="predicted"/>
<dbReference type="AlphaFoldDB" id="R0KNM9"/>
<evidence type="ECO:0000313" key="2">
    <source>
        <dbReference type="EMBL" id="EOA89517.1"/>
    </source>
</evidence>
<dbReference type="Proteomes" id="UP000016935">
    <property type="component" value="Unassembled WGS sequence"/>
</dbReference>
<reference evidence="2 3" key="2">
    <citation type="journal article" date="2013" name="PLoS Genet.">
        <title>Comparative genome structure, secondary metabolite, and effector coding capacity across Cochliobolus pathogens.</title>
        <authorList>
            <person name="Condon B.J."/>
            <person name="Leng Y."/>
            <person name="Wu D."/>
            <person name="Bushley K.E."/>
            <person name="Ohm R.A."/>
            <person name="Otillar R."/>
            <person name="Martin J."/>
            <person name="Schackwitz W."/>
            <person name="Grimwood J."/>
            <person name="MohdZainudin N."/>
            <person name="Xue C."/>
            <person name="Wang R."/>
            <person name="Manning V.A."/>
            <person name="Dhillon B."/>
            <person name="Tu Z.J."/>
            <person name="Steffenson B.J."/>
            <person name="Salamov A."/>
            <person name="Sun H."/>
            <person name="Lowry S."/>
            <person name="LaButti K."/>
            <person name="Han J."/>
            <person name="Copeland A."/>
            <person name="Lindquist E."/>
            <person name="Barry K."/>
            <person name="Schmutz J."/>
            <person name="Baker S.E."/>
            <person name="Ciuffetti L.M."/>
            <person name="Grigoriev I.V."/>
            <person name="Zhong S."/>
            <person name="Turgeon B.G."/>
        </authorList>
    </citation>
    <scope>NUCLEOTIDE SEQUENCE [LARGE SCALE GENOMIC DNA]</scope>
    <source>
        <strain evidence="3">28A</strain>
    </source>
</reference>
<evidence type="ECO:0000256" key="1">
    <source>
        <dbReference type="SAM" id="MobiDB-lite"/>
    </source>
</evidence>
<dbReference type="RefSeq" id="XP_008022853.1">
    <property type="nucleotide sequence ID" value="XM_008024662.1"/>
</dbReference>